<sequence length="163" mass="19056">MHRTRRRGVSLDAGITDVVMPCHQCSHVIRFKRFRNALRRPKIKENANFTPKSFRNEILEEASQRHMDVQELMEMVCLSCFMLPTSIHWTHMNYKDGGKSRWLTLAKKGAKGRDYLRGPMSGRPEFRPRPTMLGEKSRKPSPGVLLWHVDDRVRASVKRICRL</sequence>
<organism evidence="1 2">
    <name type="scientific">Leucogyrophana mollusca</name>
    <dbReference type="NCBI Taxonomy" id="85980"/>
    <lineage>
        <taxon>Eukaryota</taxon>
        <taxon>Fungi</taxon>
        <taxon>Dikarya</taxon>
        <taxon>Basidiomycota</taxon>
        <taxon>Agaricomycotina</taxon>
        <taxon>Agaricomycetes</taxon>
        <taxon>Agaricomycetidae</taxon>
        <taxon>Boletales</taxon>
        <taxon>Boletales incertae sedis</taxon>
        <taxon>Leucogyrophana</taxon>
    </lineage>
</organism>
<gene>
    <name evidence="1" type="ORF">BV22DRAFT_421960</name>
</gene>
<evidence type="ECO:0000313" key="2">
    <source>
        <dbReference type="Proteomes" id="UP000790709"/>
    </source>
</evidence>
<comment type="caution">
    <text evidence="1">The sequence shown here is derived from an EMBL/GenBank/DDBJ whole genome shotgun (WGS) entry which is preliminary data.</text>
</comment>
<protein>
    <submittedName>
        <fullName evidence="1">Uncharacterized protein</fullName>
    </submittedName>
</protein>
<reference evidence="1" key="1">
    <citation type="journal article" date="2021" name="New Phytol.">
        <title>Evolutionary innovations through gain and loss of genes in the ectomycorrhizal Boletales.</title>
        <authorList>
            <person name="Wu G."/>
            <person name="Miyauchi S."/>
            <person name="Morin E."/>
            <person name="Kuo A."/>
            <person name="Drula E."/>
            <person name="Varga T."/>
            <person name="Kohler A."/>
            <person name="Feng B."/>
            <person name="Cao Y."/>
            <person name="Lipzen A."/>
            <person name="Daum C."/>
            <person name="Hundley H."/>
            <person name="Pangilinan J."/>
            <person name="Johnson J."/>
            <person name="Barry K."/>
            <person name="LaButti K."/>
            <person name="Ng V."/>
            <person name="Ahrendt S."/>
            <person name="Min B."/>
            <person name="Choi I.G."/>
            <person name="Park H."/>
            <person name="Plett J.M."/>
            <person name="Magnuson J."/>
            <person name="Spatafora J.W."/>
            <person name="Nagy L.G."/>
            <person name="Henrissat B."/>
            <person name="Grigoriev I.V."/>
            <person name="Yang Z.L."/>
            <person name="Xu J."/>
            <person name="Martin F.M."/>
        </authorList>
    </citation>
    <scope>NUCLEOTIDE SEQUENCE</scope>
    <source>
        <strain evidence="1">KUC20120723A-06</strain>
    </source>
</reference>
<dbReference type="EMBL" id="MU266398">
    <property type="protein sequence ID" value="KAH7925630.1"/>
    <property type="molecule type" value="Genomic_DNA"/>
</dbReference>
<evidence type="ECO:0000313" key="1">
    <source>
        <dbReference type="EMBL" id="KAH7925630.1"/>
    </source>
</evidence>
<accession>A0ACB8BII6</accession>
<proteinExistence type="predicted"/>
<keyword evidence="2" id="KW-1185">Reference proteome</keyword>
<name>A0ACB8BII6_9AGAM</name>
<dbReference type="Proteomes" id="UP000790709">
    <property type="component" value="Unassembled WGS sequence"/>
</dbReference>